<dbReference type="GO" id="GO:0008270">
    <property type="term" value="F:zinc ion binding"/>
    <property type="evidence" value="ECO:0007669"/>
    <property type="project" value="UniProtKB-KW"/>
</dbReference>
<feature type="region of interest" description="Disordered" evidence="2">
    <location>
        <begin position="1"/>
        <end position="29"/>
    </location>
</feature>
<keyword evidence="5" id="KW-0378">Hydrolase</keyword>
<evidence type="ECO:0000256" key="2">
    <source>
        <dbReference type="SAM" id="MobiDB-lite"/>
    </source>
</evidence>
<keyword evidence="1" id="KW-0479">Metal-binding</keyword>
<dbReference type="OrthoDB" id="1738534at2759"/>
<dbReference type="GO" id="GO:0006508">
    <property type="term" value="P:proteolysis"/>
    <property type="evidence" value="ECO:0007669"/>
    <property type="project" value="UniProtKB-KW"/>
</dbReference>
<gene>
    <name evidence="5" type="ORF">E5676_scaffold1371G00160</name>
    <name evidence="4" type="ORF">E6C27_scaffold578G00300</name>
</gene>
<evidence type="ECO:0000259" key="3">
    <source>
        <dbReference type="PROSITE" id="PS50158"/>
    </source>
</evidence>
<evidence type="ECO:0000313" key="5">
    <source>
        <dbReference type="EMBL" id="TYK00678.1"/>
    </source>
</evidence>
<sequence>MPPRRGVRRGGREGRGRGLVSPAPVQDPIEPQSVLDQLSAEAKHFKDFRKYNHKTFDRCLEDPTKAQMWLSSVDTIFWYMKCLNNQKVQSVVFMLIDRGTTWWETTKRLLKGDVNQITWKQFKENVYAKFFSTSLRDAKRQEFLNLEPATHANALRLAVDISLHERANPSKIAGKGSTSGQKRKAEQQPIVVSTCFNCKQEGHTADRCLMRLTGIAQNHGAGAPQQGKVFATNKSKAKRAGTVVIGIDWIVANHASIDCSSKEVVFNPPIRTSFKFIGVGTVVLPKVISTMKASKLLNQGTWSILASVVDTREADVSLSSKPVVRDYPDVFLEELSGLPPHSEIDFAIKLEPNSIHNGPCRVEGVESAVTGVP</sequence>
<evidence type="ECO:0000313" key="4">
    <source>
        <dbReference type="EMBL" id="KAA0052063.1"/>
    </source>
</evidence>
<evidence type="ECO:0000313" key="6">
    <source>
        <dbReference type="Proteomes" id="UP000321393"/>
    </source>
</evidence>
<keyword evidence="5" id="KW-0645">Protease</keyword>
<dbReference type="GO" id="GO:0003676">
    <property type="term" value="F:nucleic acid binding"/>
    <property type="evidence" value="ECO:0007669"/>
    <property type="project" value="InterPro"/>
</dbReference>
<reference evidence="6 7" key="1">
    <citation type="submission" date="2019-08" db="EMBL/GenBank/DDBJ databases">
        <title>Draft genome sequences of two oriental melons (Cucumis melo L. var makuwa).</title>
        <authorList>
            <person name="Kwon S.-Y."/>
        </authorList>
    </citation>
    <scope>NUCLEOTIDE SEQUENCE [LARGE SCALE GENOMIC DNA]</scope>
    <source>
        <strain evidence="7">cv. Chang Bougi</strain>
        <strain evidence="6">cv. SW 3</strain>
        <tissue evidence="4">Leaf</tissue>
    </source>
</reference>
<name>A0A5A7U803_CUCMM</name>
<evidence type="ECO:0000256" key="1">
    <source>
        <dbReference type="PROSITE-ProRule" id="PRU00047"/>
    </source>
</evidence>
<feature type="domain" description="CCHC-type" evidence="3">
    <location>
        <begin position="195"/>
        <end position="208"/>
    </location>
</feature>
<dbReference type="EMBL" id="SSTE01011117">
    <property type="protein sequence ID" value="KAA0052063.1"/>
    <property type="molecule type" value="Genomic_DNA"/>
</dbReference>
<dbReference type="Proteomes" id="UP000321393">
    <property type="component" value="Unassembled WGS sequence"/>
</dbReference>
<evidence type="ECO:0000313" key="7">
    <source>
        <dbReference type="Proteomes" id="UP000321947"/>
    </source>
</evidence>
<accession>A0A5A7U803</accession>
<comment type="caution">
    <text evidence="4">The sequence shown here is derived from an EMBL/GenBank/DDBJ whole genome shotgun (WGS) entry which is preliminary data.</text>
</comment>
<dbReference type="AlphaFoldDB" id="A0A5A7U803"/>
<keyword evidence="1" id="KW-0862">Zinc</keyword>
<dbReference type="Proteomes" id="UP000321947">
    <property type="component" value="Unassembled WGS sequence"/>
</dbReference>
<dbReference type="GO" id="GO:0008233">
    <property type="term" value="F:peptidase activity"/>
    <property type="evidence" value="ECO:0007669"/>
    <property type="project" value="UniProtKB-KW"/>
</dbReference>
<organism evidence="4 6">
    <name type="scientific">Cucumis melo var. makuwa</name>
    <name type="common">Oriental melon</name>
    <dbReference type="NCBI Taxonomy" id="1194695"/>
    <lineage>
        <taxon>Eukaryota</taxon>
        <taxon>Viridiplantae</taxon>
        <taxon>Streptophyta</taxon>
        <taxon>Embryophyta</taxon>
        <taxon>Tracheophyta</taxon>
        <taxon>Spermatophyta</taxon>
        <taxon>Magnoliopsida</taxon>
        <taxon>eudicotyledons</taxon>
        <taxon>Gunneridae</taxon>
        <taxon>Pentapetalae</taxon>
        <taxon>rosids</taxon>
        <taxon>fabids</taxon>
        <taxon>Cucurbitales</taxon>
        <taxon>Cucurbitaceae</taxon>
        <taxon>Benincaseae</taxon>
        <taxon>Cucumis</taxon>
    </lineage>
</organism>
<dbReference type="PROSITE" id="PS50158">
    <property type="entry name" value="ZF_CCHC"/>
    <property type="match status" value="1"/>
</dbReference>
<proteinExistence type="predicted"/>
<dbReference type="EMBL" id="SSTD01016690">
    <property type="protein sequence ID" value="TYK00678.1"/>
    <property type="molecule type" value="Genomic_DNA"/>
</dbReference>
<dbReference type="InterPro" id="IPR001878">
    <property type="entry name" value="Znf_CCHC"/>
</dbReference>
<keyword evidence="1" id="KW-0863">Zinc-finger</keyword>
<protein>
    <submittedName>
        <fullName evidence="4">Gag-protease polyprotein</fullName>
    </submittedName>
</protein>